<name>A0A2N7W668_9BURK</name>
<dbReference type="Proteomes" id="UP000235347">
    <property type="component" value="Unassembled WGS sequence"/>
</dbReference>
<sequence length="157" mass="17063">MSPDDFEHLVAGVTGQIAGRALDEALEHWLNATWPHGSTTFNALEHACRLGVEQGWLCNREAGGIRYGRIVKPTPRTHAFSVDVVLMEDLVGPHHVHPNGEIDLIMPISEQARFDGHPAGWRVYGPGSAHCPTVSNGQALVLYLLPQGAIEFTKANA</sequence>
<proteinExistence type="predicted"/>
<dbReference type="InterPro" id="IPR032345">
    <property type="entry name" value="PnbB"/>
</dbReference>
<evidence type="ECO:0000313" key="1">
    <source>
        <dbReference type="EMBL" id="PMS24879.1"/>
    </source>
</evidence>
<keyword evidence="2" id="KW-1185">Reference proteome</keyword>
<dbReference type="RefSeq" id="WP_102609882.1">
    <property type="nucleotide sequence ID" value="NZ_CADIKD010000002.1"/>
</dbReference>
<protein>
    <submittedName>
        <fullName evidence="1">DUF4863 domain-containing protein</fullName>
    </submittedName>
</protein>
<organism evidence="1 2">
    <name type="scientific">Trinickia soli</name>
    <dbReference type="NCBI Taxonomy" id="380675"/>
    <lineage>
        <taxon>Bacteria</taxon>
        <taxon>Pseudomonadati</taxon>
        <taxon>Pseudomonadota</taxon>
        <taxon>Betaproteobacteria</taxon>
        <taxon>Burkholderiales</taxon>
        <taxon>Burkholderiaceae</taxon>
        <taxon>Trinickia</taxon>
    </lineage>
</organism>
<reference evidence="1 2" key="1">
    <citation type="submission" date="2018-01" db="EMBL/GenBank/DDBJ databases">
        <title>Whole genome analyses suggest that Burkholderia sensu lato contains two further novel genera in the rhizoxinica-symbiotica group Mycetohabitans gen. nov., and Trinickia gen. nov.: implications for the evolution of diazotrophy and nodulation in the Burkholderiaceae.</title>
        <authorList>
            <person name="Estrada-de los Santos P."/>
            <person name="Palmer M."/>
            <person name="Chavez-Ramirez B."/>
            <person name="Beukes C."/>
            <person name="Steenkamp E.T."/>
            <person name="Hirsch A.M."/>
            <person name="Manyaka P."/>
            <person name="Maluk M."/>
            <person name="Lafos M."/>
            <person name="Crook M."/>
            <person name="Gross E."/>
            <person name="Simon M.F."/>
            <person name="Bueno dos Reis Junior F."/>
            <person name="Poole P.S."/>
            <person name="Venter S.N."/>
            <person name="James E.K."/>
        </authorList>
    </citation>
    <scope>NUCLEOTIDE SEQUENCE [LARGE SCALE GENOMIC DNA]</scope>
    <source>
        <strain evidence="1 2">GP25-8</strain>
    </source>
</reference>
<dbReference type="Pfam" id="PF16155">
    <property type="entry name" value="PnbB"/>
    <property type="match status" value="1"/>
</dbReference>
<gene>
    <name evidence="1" type="ORF">C0Z19_11115</name>
</gene>
<comment type="caution">
    <text evidence="1">The sequence shown here is derived from an EMBL/GenBank/DDBJ whole genome shotgun (WGS) entry which is preliminary data.</text>
</comment>
<dbReference type="EMBL" id="PNYB01000008">
    <property type="protein sequence ID" value="PMS24879.1"/>
    <property type="molecule type" value="Genomic_DNA"/>
</dbReference>
<evidence type="ECO:0000313" key="2">
    <source>
        <dbReference type="Proteomes" id="UP000235347"/>
    </source>
</evidence>
<accession>A0A2N7W668</accession>
<dbReference type="AlphaFoldDB" id="A0A2N7W668"/>